<evidence type="ECO:0000313" key="2">
    <source>
        <dbReference type="Proteomes" id="UP000265520"/>
    </source>
</evidence>
<organism evidence="1 2">
    <name type="scientific">Trifolium medium</name>
    <dbReference type="NCBI Taxonomy" id="97028"/>
    <lineage>
        <taxon>Eukaryota</taxon>
        <taxon>Viridiplantae</taxon>
        <taxon>Streptophyta</taxon>
        <taxon>Embryophyta</taxon>
        <taxon>Tracheophyta</taxon>
        <taxon>Spermatophyta</taxon>
        <taxon>Magnoliopsida</taxon>
        <taxon>eudicotyledons</taxon>
        <taxon>Gunneridae</taxon>
        <taxon>Pentapetalae</taxon>
        <taxon>rosids</taxon>
        <taxon>fabids</taxon>
        <taxon>Fabales</taxon>
        <taxon>Fabaceae</taxon>
        <taxon>Papilionoideae</taxon>
        <taxon>50 kb inversion clade</taxon>
        <taxon>NPAAA clade</taxon>
        <taxon>Hologalegina</taxon>
        <taxon>IRL clade</taxon>
        <taxon>Trifolieae</taxon>
        <taxon>Trifolium</taxon>
    </lineage>
</organism>
<dbReference type="EMBL" id="LXQA010274434">
    <property type="protein sequence ID" value="MCI39991.1"/>
    <property type="molecule type" value="Genomic_DNA"/>
</dbReference>
<dbReference type="Proteomes" id="UP000265520">
    <property type="component" value="Unassembled WGS sequence"/>
</dbReference>
<proteinExistence type="predicted"/>
<name>A0A392RTL2_9FABA</name>
<sequence>CSGGGRLKCWWRGKLRRMDGVHLKLMVQIRSKRDAVVFCVMRTAIG</sequence>
<feature type="non-terminal residue" evidence="1">
    <location>
        <position position="1"/>
    </location>
</feature>
<accession>A0A392RTL2</accession>
<keyword evidence="2" id="KW-1185">Reference proteome</keyword>
<comment type="caution">
    <text evidence="1">The sequence shown here is derived from an EMBL/GenBank/DDBJ whole genome shotgun (WGS) entry which is preliminary data.</text>
</comment>
<reference evidence="1 2" key="1">
    <citation type="journal article" date="2018" name="Front. Plant Sci.">
        <title>Red Clover (Trifolium pratense) and Zigzag Clover (T. medium) - A Picture of Genomic Similarities and Differences.</title>
        <authorList>
            <person name="Dluhosova J."/>
            <person name="Istvanek J."/>
            <person name="Nedelnik J."/>
            <person name="Repkova J."/>
        </authorList>
    </citation>
    <scope>NUCLEOTIDE SEQUENCE [LARGE SCALE GENOMIC DNA]</scope>
    <source>
        <strain evidence="2">cv. 10/8</strain>
        <tissue evidence="1">Leaf</tissue>
    </source>
</reference>
<evidence type="ECO:0000313" key="1">
    <source>
        <dbReference type="EMBL" id="MCI39991.1"/>
    </source>
</evidence>
<protein>
    <submittedName>
        <fullName evidence="1">Uncharacterized protein</fullName>
    </submittedName>
</protein>
<dbReference type="AlphaFoldDB" id="A0A392RTL2"/>